<accession>A0A7J5TTN4</accession>
<keyword evidence="4" id="KW-1185">Reference proteome</keyword>
<evidence type="ECO:0000259" key="2">
    <source>
        <dbReference type="Pfam" id="PF14129"/>
    </source>
</evidence>
<feature type="region of interest" description="Disordered" evidence="1">
    <location>
        <begin position="121"/>
        <end position="143"/>
    </location>
</feature>
<name>A0A7J5TTN4_9BACT</name>
<dbReference type="EMBL" id="WELI01000012">
    <property type="protein sequence ID" value="KAB7727129.1"/>
    <property type="molecule type" value="Genomic_DNA"/>
</dbReference>
<dbReference type="InterPro" id="IPR025381">
    <property type="entry name" value="DUF4296"/>
</dbReference>
<dbReference type="Proteomes" id="UP000488299">
    <property type="component" value="Unassembled WGS sequence"/>
</dbReference>
<feature type="compositionally biased region" description="Low complexity" evidence="1">
    <location>
        <begin position="121"/>
        <end position="133"/>
    </location>
</feature>
<sequence length="143" mass="15483">MSTHRIAGVFLALLLLVTGCSDTDGVEKPDKLVEADKMAQILTQVHLAEAQVGRYTLRSTDSSTIIFKRLQTGILKKYGVDTSAYRKSYIYYSAHPDKLEAIYANVTKELQKLSNVSSASATAPSTATATRATVGSGTLQRPQ</sequence>
<dbReference type="AlphaFoldDB" id="A0A7J5TTN4"/>
<organism evidence="3 4">
    <name type="scientific">Rudanella paleaurantiibacter</name>
    <dbReference type="NCBI Taxonomy" id="2614655"/>
    <lineage>
        <taxon>Bacteria</taxon>
        <taxon>Pseudomonadati</taxon>
        <taxon>Bacteroidota</taxon>
        <taxon>Cytophagia</taxon>
        <taxon>Cytophagales</taxon>
        <taxon>Cytophagaceae</taxon>
        <taxon>Rudanella</taxon>
    </lineage>
</organism>
<dbReference type="Pfam" id="PF14129">
    <property type="entry name" value="DUF4296"/>
    <property type="match status" value="1"/>
</dbReference>
<evidence type="ECO:0000313" key="3">
    <source>
        <dbReference type="EMBL" id="KAB7727129.1"/>
    </source>
</evidence>
<reference evidence="3 4" key="1">
    <citation type="submission" date="2019-10" db="EMBL/GenBank/DDBJ databases">
        <title>Rudanella paleaurantiibacter sp. nov., isolated from sludge.</title>
        <authorList>
            <person name="Xu S.Q."/>
        </authorList>
    </citation>
    <scope>NUCLEOTIDE SEQUENCE [LARGE SCALE GENOMIC DNA]</scope>
    <source>
        <strain evidence="3 4">HX-22-17</strain>
    </source>
</reference>
<evidence type="ECO:0000313" key="4">
    <source>
        <dbReference type="Proteomes" id="UP000488299"/>
    </source>
</evidence>
<protein>
    <submittedName>
        <fullName evidence="3">DUF4296 domain-containing protein</fullName>
    </submittedName>
</protein>
<proteinExistence type="predicted"/>
<feature type="domain" description="DUF4296" evidence="2">
    <location>
        <begin position="29"/>
        <end position="114"/>
    </location>
</feature>
<dbReference type="RefSeq" id="WP_152126589.1">
    <property type="nucleotide sequence ID" value="NZ_WELI01000012.1"/>
</dbReference>
<gene>
    <name evidence="3" type="ORF">F5984_23120</name>
</gene>
<evidence type="ECO:0000256" key="1">
    <source>
        <dbReference type="SAM" id="MobiDB-lite"/>
    </source>
</evidence>
<comment type="caution">
    <text evidence="3">The sequence shown here is derived from an EMBL/GenBank/DDBJ whole genome shotgun (WGS) entry which is preliminary data.</text>
</comment>
<dbReference type="PROSITE" id="PS51257">
    <property type="entry name" value="PROKAR_LIPOPROTEIN"/>
    <property type="match status" value="1"/>
</dbReference>